<dbReference type="EMBL" id="AGXW01000005">
    <property type="protein sequence ID" value="EKJ91281.1"/>
    <property type="molecule type" value="Genomic_DNA"/>
</dbReference>
<evidence type="ECO:0000313" key="1">
    <source>
        <dbReference type="EMBL" id="EKJ91281.1"/>
    </source>
</evidence>
<dbReference type="Gene3D" id="3.40.430.10">
    <property type="entry name" value="Dihydrofolate Reductase, subunit A"/>
    <property type="match status" value="1"/>
</dbReference>
<organism evidence="1 2">
    <name type="scientific">Bacteroides finegoldii CL09T03C10</name>
    <dbReference type="NCBI Taxonomy" id="997888"/>
    <lineage>
        <taxon>Bacteria</taxon>
        <taxon>Pseudomonadati</taxon>
        <taxon>Bacteroidota</taxon>
        <taxon>Bacteroidia</taxon>
        <taxon>Bacteroidales</taxon>
        <taxon>Bacteroidaceae</taxon>
        <taxon>Bacteroides</taxon>
    </lineage>
</organism>
<reference evidence="1 2" key="1">
    <citation type="submission" date="2012-02" db="EMBL/GenBank/DDBJ databases">
        <title>The Genome Sequence of Bacteroides finegoldii CL09T03C10.</title>
        <authorList>
            <consortium name="The Broad Institute Genome Sequencing Platform"/>
            <person name="Earl A."/>
            <person name="Ward D."/>
            <person name="Feldgarden M."/>
            <person name="Gevers D."/>
            <person name="Zitomersky N.L."/>
            <person name="Coyne M.J."/>
            <person name="Comstock L.E."/>
            <person name="Young S.K."/>
            <person name="Zeng Q."/>
            <person name="Gargeya S."/>
            <person name="Fitzgerald M."/>
            <person name="Haas B."/>
            <person name="Abouelleil A."/>
            <person name="Alvarado L."/>
            <person name="Arachchi H.M."/>
            <person name="Berlin A."/>
            <person name="Chapman S.B."/>
            <person name="Gearin G."/>
            <person name="Goldberg J."/>
            <person name="Griggs A."/>
            <person name="Gujja S."/>
            <person name="Hansen M."/>
            <person name="Heiman D."/>
            <person name="Howarth C."/>
            <person name="Larimer J."/>
            <person name="Lui A."/>
            <person name="MacDonald P.J.P."/>
            <person name="McCowen C."/>
            <person name="Montmayeur A."/>
            <person name="Murphy C."/>
            <person name="Neiman D."/>
            <person name="Pearson M."/>
            <person name="Priest M."/>
            <person name="Roberts A."/>
            <person name="Saif S."/>
            <person name="Shea T."/>
            <person name="Sisk P."/>
            <person name="Stolte C."/>
            <person name="Sykes S."/>
            <person name="Wortman J."/>
            <person name="Nusbaum C."/>
            <person name="Birren B."/>
        </authorList>
    </citation>
    <scope>NUCLEOTIDE SEQUENCE [LARGE SCALE GENOMIC DNA]</scope>
    <source>
        <strain evidence="1 2">CL09T03C10</strain>
    </source>
</reference>
<comment type="caution">
    <text evidence="1">The sequence shown here is derived from an EMBL/GenBank/DDBJ whole genome shotgun (WGS) entry which is preliminary data.</text>
</comment>
<name>K5CNA7_9BACE</name>
<dbReference type="AlphaFoldDB" id="K5CNA7"/>
<dbReference type="InterPro" id="IPR024072">
    <property type="entry name" value="DHFR-like_dom_sf"/>
</dbReference>
<proteinExistence type="predicted"/>
<protein>
    <recommendedName>
        <fullName evidence="3">Bacterial bifunctional deaminase-reductase C-terminal domain-containing protein</fullName>
    </recommendedName>
</protein>
<sequence>MDFFGEIRNMSIFGTKYRFKWQAIAFQLDIDITFAECLKTEIWKISMNRGFLCIAYAMLCHSVAYTATIHRFTRTSVLELGKATLSQILLPNNIYRLNIILMAKLQLLAITTLDGYLFDRTVSSPLWDNPNKYGLTKIRERATQTLGPDVSFISLTQWKKKNEGIYFIEAAPDTISVISSMFRYWLVDEIILFVAPYIQGDGIRLFTEIPGPSSWEMTGNKCFRSGICRLAYKRIE</sequence>
<dbReference type="HOGENOM" id="CLU_120833_0_0_10"/>
<dbReference type="SUPFAM" id="SSF53597">
    <property type="entry name" value="Dihydrofolate reductase-like"/>
    <property type="match status" value="1"/>
</dbReference>
<evidence type="ECO:0008006" key="3">
    <source>
        <dbReference type="Google" id="ProtNLM"/>
    </source>
</evidence>
<dbReference type="Proteomes" id="UP000007995">
    <property type="component" value="Unassembled WGS sequence"/>
</dbReference>
<accession>K5CNA7</accession>
<gene>
    <name evidence="1" type="ORF">HMPREF1057_01624</name>
</gene>
<evidence type="ECO:0000313" key="2">
    <source>
        <dbReference type="Proteomes" id="UP000007995"/>
    </source>
</evidence>